<dbReference type="Proteomes" id="UP000499080">
    <property type="component" value="Unassembled WGS sequence"/>
</dbReference>
<protein>
    <submittedName>
        <fullName evidence="1">Uncharacterized protein</fullName>
    </submittedName>
</protein>
<dbReference type="AlphaFoldDB" id="A0A4Y2E3G9"/>
<dbReference type="InterPro" id="IPR005312">
    <property type="entry name" value="DUF1759"/>
</dbReference>
<dbReference type="EMBL" id="BGPR01000481">
    <property type="protein sequence ID" value="GBM22578.1"/>
    <property type="molecule type" value="Genomic_DNA"/>
</dbReference>
<proteinExistence type="predicted"/>
<organism evidence="1 2">
    <name type="scientific">Araneus ventricosus</name>
    <name type="common">Orbweaver spider</name>
    <name type="synonym">Epeira ventricosa</name>
    <dbReference type="NCBI Taxonomy" id="182803"/>
    <lineage>
        <taxon>Eukaryota</taxon>
        <taxon>Metazoa</taxon>
        <taxon>Ecdysozoa</taxon>
        <taxon>Arthropoda</taxon>
        <taxon>Chelicerata</taxon>
        <taxon>Arachnida</taxon>
        <taxon>Araneae</taxon>
        <taxon>Araneomorphae</taxon>
        <taxon>Entelegynae</taxon>
        <taxon>Araneoidea</taxon>
        <taxon>Araneidae</taxon>
        <taxon>Araneus</taxon>
    </lineage>
</organism>
<reference evidence="1 2" key="1">
    <citation type="journal article" date="2019" name="Sci. Rep.">
        <title>Orb-weaving spider Araneus ventricosus genome elucidates the spidroin gene catalogue.</title>
        <authorList>
            <person name="Kono N."/>
            <person name="Nakamura H."/>
            <person name="Ohtoshi R."/>
            <person name="Moran D.A.P."/>
            <person name="Shinohara A."/>
            <person name="Yoshida Y."/>
            <person name="Fujiwara M."/>
            <person name="Mori M."/>
            <person name="Tomita M."/>
            <person name="Arakawa K."/>
        </authorList>
    </citation>
    <scope>NUCLEOTIDE SEQUENCE [LARGE SCALE GENOMIC DNA]</scope>
</reference>
<dbReference type="OrthoDB" id="5989194at2759"/>
<dbReference type="Pfam" id="PF03564">
    <property type="entry name" value="DUF1759"/>
    <property type="match status" value="1"/>
</dbReference>
<evidence type="ECO:0000313" key="2">
    <source>
        <dbReference type="Proteomes" id="UP000499080"/>
    </source>
</evidence>
<keyword evidence="2" id="KW-1185">Reference proteome</keyword>
<sequence length="224" mass="26210">MDPKITALNRLRGALRQSFTKLENYIKQSASEDKVVLETKLTKVGTIRRKLHELQKRYYELPPDADLTETDEAISKMETFLEEMEVSFKYLISEHNIDDKSAKLNIKENKTEELLTVNFPYIPLPQFSGKYEEFGNFKCQFISLIEDNDRLSNTEKLNYLKSSLTGEAKLIQTTYESLLKAIEDRYENRRAIVDSQILRLIKLEKLNYESAEDLRKLLDTVKKI</sequence>
<accession>A0A4Y2E3G9</accession>
<comment type="caution">
    <text evidence="1">The sequence shown here is derived from an EMBL/GenBank/DDBJ whole genome shotgun (WGS) entry which is preliminary data.</text>
</comment>
<evidence type="ECO:0000313" key="1">
    <source>
        <dbReference type="EMBL" id="GBM22578.1"/>
    </source>
</evidence>
<gene>
    <name evidence="1" type="ORF">AVEN_184002_1</name>
</gene>
<name>A0A4Y2E3G9_ARAVE</name>